<reference evidence="5" key="1">
    <citation type="submission" date="2016-10" db="EMBL/GenBank/DDBJ databases">
        <authorList>
            <person name="Varghese N."/>
            <person name="Submissions S."/>
        </authorList>
    </citation>
    <scope>NUCLEOTIDE SEQUENCE [LARGE SCALE GENOMIC DNA]</scope>
    <source>
        <strain evidence="5">CGMCC 1.8981</strain>
    </source>
</reference>
<proteinExistence type="predicted"/>
<dbReference type="PANTHER" id="PTHR43767">
    <property type="entry name" value="LONG-CHAIN-FATTY-ACID--COA LIGASE"/>
    <property type="match status" value="1"/>
</dbReference>
<dbReference type="Pfam" id="PF00501">
    <property type="entry name" value="AMP-binding"/>
    <property type="match status" value="1"/>
</dbReference>
<dbReference type="SUPFAM" id="SSF56801">
    <property type="entry name" value="Acetyl-CoA synthetase-like"/>
    <property type="match status" value="1"/>
</dbReference>
<evidence type="ECO:0000259" key="2">
    <source>
        <dbReference type="Pfam" id="PF00501"/>
    </source>
</evidence>
<dbReference type="Gene3D" id="3.30.300.30">
    <property type="match status" value="1"/>
</dbReference>
<protein>
    <submittedName>
        <fullName evidence="4">Long-chain acyl-CoA synthetase</fullName>
    </submittedName>
</protein>
<dbReference type="OrthoDB" id="193284at2157"/>
<dbReference type="InterPro" id="IPR000873">
    <property type="entry name" value="AMP-dep_synth/lig_dom"/>
</dbReference>
<evidence type="ECO:0000313" key="5">
    <source>
        <dbReference type="Proteomes" id="UP000199112"/>
    </source>
</evidence>
<dbReference type="Proteomes" id="UP000199112">
    <property type="component" value="Unassembled WGS sequence"/>
</dbReference>
<dbReference type="Pfam" id="PF13193">
    <property type="entry name" value="AMP-binding_C"/>
    <property type="match status" value="1"/>
</dbReference>
<accession>A0A1H6G3A2</accession>
<dbReference type="EMBL" id="FNWL01000002">
    <property type="protein sequence ID" value="SEH16375.1"/>
    <property type="molecule type" value="Genomic_DNA"/>
</dbReference>
<dbReference type="PANTHER" id="PTHR43767:SF1">
    <property type="entry name" value="NONRIBOSOMAL PEPTIDE SYNTHASE PES1 (EUROFUNG)-RELATED"/>
    <property type="match status" value="1"/>
</dbReference>
<evidence type="ECO:0000313" key="4">
    <source>
        <dbReference type="EMBL" id="SEH16375.1"/>
    </source>
</evidence>
<dbReference type="GO" id="GO:0016878">
    <property type="term" value="F:acid-thiol ligase activity"/>
    <property type="evidence" value="ECO:0007669"/>
    <property type="project" value="UniProtKB-ARBA"/>
</dbReference>
<feature type="domain" description="AMP-dependent synthetase/ligase" evidence="2">
    <location>
        <begin position="31"/>
        <end position="420"/>
    </location>
</feature>
<dbReference type="Gene3D" id="3.40.50.12780">
    <property type="entry name" value="N-terminal domain of ligase-like"/>
    <property type="match status" value="1"/>
</dbReference>
<dbReference type="RefSeq" id="WP_090507361.1">
    <property type="nucleotide sequence ID" value="NZ_FNWL01000002.1"/>
</dbReference>
<dbReference type="InterPro" id="IPR025110">
    <property type="entry name" value="AMP-bd_C"/>
</dbReference>
<dbReference type="InterPro" id="IPR050237">
    <property type="entry name" value="ATP-dep_AMP-bd_enzyme"/>
</dbReference>
<dbReference type="AlphaFoldDB" id="A0A1H6G3A2"/>
<name>A0A1H6G3A2_9EURY</name>
<evidence type="ECO:0000259" key="3">
    <source>
        <dbReference type="Pfam" id="PF13193"/>
    </source>
</evidence>
<feature type="region of interest" description="Disordered" evidence="1">
    <location>
        <begin position="1"/>
        <end position="20"/>
    </location>
</feature>
<dbReference type="InterPro" id="IPR020845">
    <property type="entry name" value="AMP-binding_CS"/>
</dbReference>
<keyword evidence="5" id="KW-1185">Reference proteome</keyword>
<dbReference type="InterPro" id="IPR045851">
    <property type="entry name" value="AMP-bd_C_sf"/>
</dbReference>
<dbReference type="InterPro" id="IPR042099">
    <property type="entry name" value="ANL_N_sf"/>
</dbReference>
<sequence>MVTTDQDGFPAGVQSEPSFPLGRRPLHEYVAHHATETPERVAITYYGTDLTYRDLESAISSFATWLDEQGYEAGETLLLCLQNCPQYVIAYYGAQRLGMRVSPCSPMAKEHRLSYQLEDGDARIAVAGDTHASLFEGVREETPLEQVVYTRFETFLPDEPVPEIHPEMTDAVAMDRQPPADDIFYFDSVLEETPADPPTVDVAMDDICLLQYTSGTTGLPKGCMHSYENVLFAAATSSALTDRDGGTRHLAVMPVFHVAGKLNAVDSPMIQGGTSILLTRYEAEAYLDALEAHDPDNGWITTPMVRELLETLGAEDDNREIDSLESMPVTSFGQSLTDDLCARWADATGAEMYEAAYGLTETHTRDTFTNELGLVEEGFVGKPVYETDIVIRDWETHEELPQGETGEITVKTPSLFEGYLNKPEETEAAMHEDYVLTGDIGRFTEDGHLYFLGRQKYMIKSSGYSIAPAEVEEVLKTHPGIENAAVGGRNHETKGSEVVAGVVVSDESLSAQTIVEWAEDHLAAYKRPRDVVVLEELPVTNLGKLDREGLADVLSEE</sequence>
<organism evidence="4 5">
    <name type="scientific">Natronorubrum sediminis</name>
    <dbReference type="NCBI Taxonomy" id="640943"/>
    <lineage>
        <taxon>Archaea</taxon>
        <taxon>Methanobacteriati</taxon>
        <taxon>Methanobacteriota</taxon>
        <taxon>Stenosarchaea group</taxon>
        <taxon>Halobacteria</taxon>
        <taxon>Halobacteriales</taxon>
        <taxon>Natrialbaceae</taxon>
        <taxon>Natronorubrum</taxon>
    </lineage>
</organism>
<feature type="domain" description="AMP-binding enzyme C-terminal" evidence="3">
    <location>
        <begin position="470"/>
        <end position="544"/>
    </location>
</feature>
<dbReference type="PROSITE" id="PS00455">
    <property type="entry name" value="AMP_BINDING"/>
    <property type="match status" value="1"/>
</dbReference>
<evidence type="ECO:0000256" key="1">
    <source>
        <dbReference type="SAM" id="MobiDB-lite"/>
    </source>
</evidence>
<gene>
    <name evidence="4" type="ORF">SAMN04487967_2582</name>
</gene>